<proteinExistence type="predicted"/>
<name>A0ABP7L6M6_9MICO</name>
<evidence type="ECO:0008006" key="3">
    <source>
        <dbReference type="Google" id="ProtNLM"/>
    </source>
</evidence>
<accession>A0ABP7L6M6</accession>
<keyword evidence="2" id="KW-1185">Reference proteome</keyword>
<organism evidence="1 2">
    <name type="scientific">Leifsonia kafniensis</name>
    <dbReference type="NCBI Taxonomy" id="475957"/>
    <lineage>
        <taxon>Bacteria</taxon>
        <taxon>Bacillati</taxon>
        <taxon>Actinomycetota</taxon>
        <taxon>Actinomycetes</taxon>
        <taxon>Micrococcales</taxon>
        <taxon>Microbacteriaceae</taxon>
        <taxon>Leifsonia</taxon>
    </lineage>
</organism>
<dbReference type="Proteomes" id="UP001501803">
    <property type="component" value="Unassembled WGS sequence"/>
</dbReference>
<evidence type="ECO:0000313" key="2">
    <source>
        <dbReference type="Proteomes" id="UP001501803"/>
    </source>
</evidence>
<comment type="caution">
    <text evidence="1">The sequence shown here is derived from an EMBL/GenBank/DDBJ whole genome shotgun (WGS) entry which is preliminary data.</text>
</comment>
<reference evidence="2" key="1">
    <citation type="journal article" date="2019" name="Int. J. Syst. Evol. Microbiol.">
        <title>The Global Catalogue of Microorganisms (GCM) 10K type strain sequencing project: providing services to taxonomists for standard genome sequencing and annotation.</title>
        <authorList>
            <consortium name="The Broad Institute Genomics Platform"/>
            <consortium name="The Broad Institute Genome Sequencing Center for Infectious Disease"/>
            <person name="Wu L."/>
            <person name="Ma J."/>
        </authorList>
    </citation>
    <scope>NUCLEOTIDE SEQUENCE [LARGE SCALE GENOMIC DNA]</scope>
    <source>
        <strain evidence="2">JCM 17021</strain>
    </source>
</reference>
<gene>
    <name evidence="1" type="ORF">GCM10022381_41780</name>
</gene>
<evidence type="ECO:0000313" key="1">
    <source>
        <dbReference type="EMBL" id="GAA3895919.1"/>
    </source>
</evidence>
<sequence>MRAFAALQDAIAEDLIDSLPPVLTIREIQAVTGTSASYLRSSITAGRLNGRLVDERWELSRDDNRSYIKNRVRKRMNRRAEQLQRMSAAY</sequence>
<dbReference type="EMBL" id="BAABCN010000018">
    <property type="protein sequence ID" value="GAA3895919.1"/>
    <property type="molecule type" value="Genomic_DNA"/>
</dbReference>
<protein>
    <recommendedName>
        <fullName evidence="3">DNA-binding protein</fullName>
    </recommendedName>
</protein>